<comment type="similarity">
    <text evidence="1">Belongs to the transferase hexapeptide repeat family.</text>
</comment>
<proteinExistence type="inferred from homology"/>
<protein>
    <submittedName>
        <fullName evidence="4">Acetyltransferase, CysE/LacA/LpxA/NodL family</fullName>
    </submittedName>
</protein>
<dbReference type="Pfam" id="PF00132">
    <property type="entry name" value="Hexapep"/>
    <property type="match status" value="1"/>
</dbReference>
<dbReference type="InterPro" id="IPR001451">
    <property type="entry name" value="Hexapep"/>
</dbReference>
<dbReference type="EMBL" id="MU001789">
    <property type="protein sequence ID" value="KAF2798210.1"/>
    <property type="molecule type" value="Genomic_DNA"/>
</dbReference>
<keyword evidence="5" id="KW-1185">Reference proteome</keyword>
<sequence length="217" mass="23663">MDPALQNSEEYAKMLRGELYYSFVPELCAARNRTAVACRKFNEAGRDITRRQQVELWRDIIEERTPLPPPAANEQDDEALFKSYPFLDQPIRIDWGTNLKVGAGTYINFNFVVLNTCLVTIGARVLIGPNVSLYGATHPLDPAMRMGLEGPEGGKEIHIGDDVWIGGGVIILPGVIVGRGSTIGAGSVVTKSVEPFTLVAGNPARLIKRIDSSLARA</sequence>
<dbReference type="Proteomes" id="UP000799757">
    <property type="component" value="Unassembled WGS sequence"/>
</dbReference>
<dbReference type="AlphaFoldDB" id="A0A6A6XP48"/>
<evidence type="ECO:0000256" key="1">
    <source>
        <dbReference type="ARBA" id="ARBA00007274"/>
    </source>
</evidence>
<name>A0A6A6XP48_9PLEO</name>
<feature type="domain" description="Maltose/galactoside acetyltransferase" evidence="3">
    <location>
        <begin position="11"/>
        <end position="66"/>
    </location>
</feature>
<dbReference type="PROSITE" id="PS00101">
    <property type="entry name" value="HEXAPEP_TRANSFERASES"/>
    <property type="match status" value="1"/>
</dbReference>
<gene>
    <name evidence="4" type="ORF">K505DRAFT_395533</name>
</gene>
<organism evidence="4 5">
    <name type="scientific">Melanomma pulvis-pyrius CBS 109.77</name>
    <dbReference type="NCBI Taxonomy" id="1314802"/>
    <lineage>
        <taxon>Eukaryota</taxon>
        <taxon>Fungi</taxon>
        <taxon>Dikarya</taxon>
        <taxon>Ascomycota</taxon>
        <taxon>Pezizomycotina</taxon>
        <taxon>Dothideomycetes</taxon>
        <taxon>Pleosporomycetidae</taxon>
        <taxon>Pleosporales</taxon>
        <taxon>Melanommataceae</taxon>
        <taxon>Melanomma</taxon>
    </lineage>
</organism>
<evidence type="ECO:0000313" key="4">
    <source>
        <dbReference type="EMBL" id="KAF2798210.1"/>
    </source>
</evidence>
<dbReference type="InterPro" id="IPR011004">
    <property type="entry name" value="Trimer_LpxA-like_sf"/>
</dbReference>
<dbReference type="Gene3D" id="2.160.10.10">
    <property type="entry name" value="Hexapeptide repeat proteins"/>
    <property type="match status" value="1"/>
</dbReference>
<dbReference type="Pfam" id="PF12464">
    <property type="entry name" value="Mac"/>
    <property type="match status" value="1"/>
</dbReference>
<dbReference type="GO" id="GO:0008374">
    <property type="term" value="F:O-acyltransferase activity"/>
    <property type="evidence" value="ECO:0007669"/>
    <property type="project" value="TreeGrafter"/>
</dbReference>
<evidence type="ECO:0000256" key="2">
    <source>
        <dbReference type="ARBA" id="ARBA00022679"/>
    </source>
</evidence>
<keyword evidence="2 4" id="KW-0808">Transferase</keyword>
<dbReference type="PANTHER" id="PTHR23416">
    <property type="entry name" value="SIALIC ACID SYNTHASE-RELATED"/>
    <property type="match status" value="1"/>
</dbReference>
<evidence type="ECO:0000313" key="5">
    <source>
        <dbReference type="Proteomes" id="UP000799757"/>
    </source>
</evidence>
<dbReference type="SUPFAM" id="SSF51161">
    <property type="entry name" value="Trimeric LpxA-like enzymes"/>
    <property type="match status" value="1"/>
</dbReference>
<accession>A0A6A6XP48</accession>
<dbReference type="GO" id="GO:0016407">
    <property type="term" value="F:acetyltransferase activity"/>
    <property type="evidence" value="ECO:0007669"/>
    <property type="project" value="InterPro"/>
</dbReference>
<dbReference type="PANTHER" id="PTHR23416:SF54">
    <property type="entry name" value="ACETYLTRANSFERASE, CYSE_LACA_LPXA_NODL FAMILY (AFU_ORTHOLOGUE AFUA_2G08430)-RELATED"/>
    <property type="match status" value="1"/>
</dbReference>
<dbReference type="CDD" id="cd03357">
    <property type="entry name" value="LbH_MAT_GAT"/>
    <property type="match status" value="1"/>
</dbReference>
<dbReference type="OrthoDB" id="25818at2759"/>
<dbReference type="InterPro" id="IPR018357">
    <property type="entry name" value="Hexapep_transf_CS"/>
</dbReference>
<dbReference type="InterPro" id="IPR024688">
    <property type="entry name" value="Mac_dom"/>
</dbReference>
<dbReference type="InterPro" id="IPR051159">
    <property type="entry name" value="Hexapeptide_acetyltransf"/>
</dbReference>
<reference evidence="4" key="1">
    <citation type="journal article" date="2020" name="Stud. Mycol.">
        <title>101 Dothideomycetes genomes: a test case for predicting lifestyles and emergence of pathogens.</title>
        <authorList>
            <person name="Haridas S."/>
            <person name="Albert R."/>
            <person name="Binder M."/>
            <person name="Bloem J."/>
            <person name="Labutti K."/>
            <person name="Salamov A."/>
            <person name="Andreopoulos B."/>
            <person name="Baker S."/>
            <person name="Barry K."/>
            <person name="Bills G."/>
            <person name="Bluhm B."/>
            <person name="Cannon C."/>
            <person name="Castanera R."/>
            <person name="Culley D."/>
            <person name="Daum C."/>
            <person name="Ezra D."/>
            <person name="Gonzalez J."/>
            <person name="Henrissat B."/>
            <person name="Kuo A."/>
            <person name="Liang C."/>
            <person name="Lipzen A."/>
            <person name="Lutzoni F."/>
            <person name="Magnuson J."/>
            <person name="Mondo S."/>
            <person name="Nolan M."/>
            <person name="Ohm R."/>
            <person name="Pangilinan J."/>
            <person name="Park H.-J."/>
            <person name="Ramirez L."/>
            <person name="Alfaro M."/>
            <person name="Sun H."/>
            <person name="Tritt A."/>
            <person name="Yoshinaga Y."/>
            <person name="Zwiers L.-H."/>
            <person name="Turgeon B."/>
            <person name="Goodwin S."/>
            <person name="Spatafora J."/>
            <person name="Crous P."/>
            <person name="Grigoriev I."/>
        </authorList>
    </citation>
    <scope>NUCLEOTIDE SEQUENCE</scope>
    <source>
        <strain evidence="4">CBS 109.77</strain>
    </source>
</reference>
<evidence type="ECO:0000259" key="3">
    <source>
        <dbReference type="SMART" id="SM01266"/>
    </source>
</evidence>
<dbReference type="SMART" id="SM01266">
    <property type="entry name" value="Mac"/>
    <property type="match status" value="1"/>
</dbReference>